<evidence type="ECO:0000313" key="1">
    <source>
        <dbReference type="EMBL" id="GFH48441.1"/>
    </source>
</evidence>
<sequence length="555" mass="64216">MNDLSMMKAKPRRFTIYQLRLCVAVLVLVLLSKQFREYIQFHQTLTSITPEDIHAHNSYHHRLRVDNSKVRKKQDSHESGFDRISNELYELASAKYGDETSIHRPSSYGTVNDEKMEKVFLQIFNVSDFKVQNITILEDIYTSSSSVFEYGIGESTRIASANGVARYSGVDKKPKLITTLRNSLGSKYFRFHYSTQRTKSVQLLYDFVMTPLILERIAFDIYFVDLDRVGVDVGFSCIVASILHALEHKAGDRKSSRLVVYSTRVNDQQNVMKLIEKVFSSRETFNEMYGILTIQKNESNKILKNWCFKFLMEKYGLLPEDISKFISQEGSGFDIMSSILHDKVSNHLVVSRKPFDLISWHRQNKTTTGGLKATDRKLIGSLYSTKESIFEYGLGESTYIASHVNVPRYKGTDSDTTWISNVQKHAPDHFRFFFSDIGEIKEWGKPANILFKSRFNYQIAPLIVERKPFELYLIDGRYRIGCFCVSFLHALKYGANMTTVRVAVHDNHRNQYHKAHSTVANVVMRAEELWVYALKETTTEDDLYKLWEKYGSEIL</sequence>
<keyword evidence="2" id="KW-1185">Reference proteome</keyword>
<name>A0AAD3CNZ1_9STRA</name>
<dbReference type="EMBL" id="BLLK01000027">
    <property type="protein sequence ID" value="GFH48441.1"/>
    <property type="molecule type" value="Genomic_DNA"/>
</dbReference>
<dbReference type="InterPro" id="IPR029063">
    <property type="entry name" value="SAM-dependent_MTases_sf"/>
</dbReference>
<gene>
    <name evidence="1" type="ORF">CTEN210_04917</name>
</gene>
<comment type="caution">
    <text evidence="1">The sequence shown here is derived from an EMBL/GenBank/DDBJ whole genome shotgun (WGS) entry which is preliminary data.</text>
</comment>
<dbReference type="AlphaFoldDB" id="A0AAD3CNZ1"/>
<dbReference type="Gene3D" id="3.40.50.150">
    <property type="entry name" value="Vaccinia Virus protein VP39"/>
    <property type="match status" value="2"/>
</dbReference>
<protein>
    <submittedName>
        <fullName evidence="1">Uncharacterized protein</fullName>
    </submittedName>
</protein>
<evidence type="ECO:0000313" key="2">
    <source>
        <dbReference type="Proteomes" id="UP001054902"/>
    </source>
</evidence>
<dbReference type="Proteomes" id="UP001054902">
    <property type="component" value="Unassembled WGS sequence"/>
</dbReference>
<accession>A0AAD3CNZ1</accession>
<organism evidence="1 2">
    <name type="scientific">Chaetoceros tenuissimus</name>
    <dbReference type="NCBI Taxonomy" id="426638"/>
    <lineage>
        <taxon>Eukaryota</taxon>
        <taxon>Sar</taxon>
        <taxon>Stramenopiles</taxon>
        <taxon>Ochrophyta</taxon>
        <taxon>Bacillariophyta</taxon>
        <taxon>Coscinodiscophyceae</taxon>
        <taxon>Chaetocerotophycidae</taxon>
        <taxon>Chaetocerotales</taxon>
        <taxon>Chaetocerotaceae</taxon>
        <taxon>Chaetoceros</taxon>
    </lineage>
</organism>
<reference evidence="1 2" key="1">
    <citation type="journal article" date="2021" name="Sci. Rep.">
        <title>The genome of the diatom Chaetoceros tenuissimus carries an ancient integrated fragment of an extant virus.</title>
        <authorList>
            <person name="Hongo Y."/>
            <person name="Kimura K."/>
            <person name="Takaki Y."/>
            <person name="Yoshida Y."/>
            <person name="Baba S."/>
            <person name="Kobayashi G."/>
            <person name="Nagasaki K."/>
            <person name="Hano T."/>
            <person name="Tomaru Y."/>
        </authorList>
    </citation>
    <scope>NUCLEOTIDE SEQUENCE [LARGE SCALE GENOMIC DNA]</scope>
    <source>
        <strain evidence="1 2">NIES-3715</strain>
    </source>
</reference>
<proteinExistence type="predicted"/>